<dbReference type="Gene3D" id="1.10.357.10">
    <property type="entry name" value="Tetracycline Repressor, domain 2"/>
    <property type="match status" value="1"/>
</dbReference>
<evidence type="ECO:0000256" key="2">
    <source>
        <dbReference type="PROSITE-ProRule" id="PRU00335"/>
    </source>
</evidence>
<evidence type="ECO:0000256" key="1">
    <source>
        <dbReference type="ARBA" id="ARBA00023125"/>
    </source>
</evidence>
<dbReference type="EMBL" id="BPQH01000012">
    <property type="protein sequence ID" value="GJD51140.1"/>
    <property type="molecule type" value="Genomic_DNA"/>
</dbReference>
<name>A0ABQ4R1X6_9HYPH</name>
<sequence>MASDSGFHPERLMARTLRNPSDAPPGGKPVGDGTPGAGIPAAEPKPATEPNSAAEPNSGAEPAGAAALPPREAIVEALMRLAAEQPWSDIEIGDIAREAGVSLATFRDLYPSKGAVLGGFSRMIDRQVLEGGSDDLDEEPTRERLFDVLMRRLDAMDPYKPALRRIAFALRGDPLSLAALNGVALNSQRFMLAAAGISTEGPLGRLKLQGVVIAFARTLETWLRDDDPSLARTMARLDREIRGGERLMERAEDVRRLTAPLRALAQSLAEGGRRRSRRREARSEDEGDPLGDDPAAAI</sequence>
<gene>
    <name evidence="5" type="ORF">OPKNFCMD_3892</name>
</gene>
<feature type="compositionally biased region" description="Low complexity" evidence="3">
    <location>
        <begin position="53"/>
        <end position="67"/>
    </location>
</feature>
<feature type="region of interest" description="Disordered" evidence="3">
    <location>
        <begin position="265"/>
        <end position="298"/>
    </location>
</feature>
<comment type="caution">
    <text evidence="5">The sequence shown here is derived from an EMBL/GenBank/DDBJ whole genome shotgun (WGS) entry which is preliminary data.</text>
</comment>
<evidence type="ECO:0000259" key="4">
    <source>
        <dbReference type="PROSITE" id="PS50977"/>
    </source>
</evidence>
<dbReference type="SUPFAM" id="SSF46689">
    <property type="entry name" value="Homeodomain-like"/>
    <property type="match status" value="1"/>
</dbReference>
<feature type="region of interest" description="Disordered" evidence="3">
    <location>
        <begin position="1"/>
        <end position="67"/>
    </location>
</feature>
<organism evidence="5 6">
    <name type="scientific">Methylobacterium crusticola</name>
    <dbReference type="NCBI Taxonomy" id="1697972"/>
    <lineage>
        <taxon>Bacteria</taxon>
        <taxon>Pseudomonadati</taxon>
        <taxon>Pseudomonadota</taxon>
        <taxon>Alphaproteobacteria</taxon>
        <taxon>Hyphomicrobiales</taxon>
        <taxon>Methylobacteriaceae</taxon>
        <taxon>Methylobacterium</taxon>
    </lineage>
</organism>
<keyword evidence="1 2" id="KW-0238">DNA-binding</keyword>
<reference evidence="5" key="2">
    <citation type="submission" date="2021-08" db="EMBL/GenBank/DDBJ databases">
        <authorList>
            <person name="Tani A."/>
            <person name="Ola A."/>
            <person name="Ogura Y."/>
            <person name="Katsura K."/>
            <person name="Hayashi T."/>
        </authorList>
    </citation>
    <scope>NUCLEOTIDE SEQUENCE</scope>
    <source>
        <strain evidence="5">KCTC 52305</strain>
    </source>
</reference>
<feature type="DNA-binding region" description="H-T-H motif" evidence="2">
    <location>
        <begin position="91"/>
        <end position="110"/>
    </location>
</feature>
<dbReference type="PROSITE" id="PS50977">
    <property type="entry name" value="HTH_TETR_2"/>
    <property type="match status" value="1"/>
</dbReference>
<evidence type="ECO:0000313" key="5">
    <source>
        <dbReference type="EMBL" id="GJD51140.1"/>
    </source>
</evidence>
<protein>
    <recommendedName>
        <fullName evidence="4">HTH tetR-type domain-containing protein</fullName>
    </recommendedName>
</protein>
<accession>A0ABQ4R1X6</accession>
<dbReference type="Proteomes" id="UP001055167">
    <property type="component" value="Unassembled WGS sequence"/>
</dbReference>
<dbReference type="InterPro" id="IPR001647">
    <property type="entry name" value="HTH_TetR"/>
</dbReference>
<evidence type="ECO:0000256" key="3">
    <source>
        <dbReference type="SAM" id="MobiDB-lite"/>
    </source>
</evidence>
<keyword evidence="6" id="KW-1185">Reference proteome</keyword>
<feature type="domain" description="HTH tetR-type" evidence="4">
    <location>
        <begin position="68"/>
        <end position="128"/>
    </location>
</feature>
<proteinExistence type="predicted"/>
<evidence type="ECO:0000313" key="6">
    <source>
        <dbReference type="Proteomes" id="UP001055167"/>
    </source>
</evidence>
<reference evidence="5" key="1">
    <citation type="journal article" date="2021" name="Front. Microbiol.">
        <title>Comprehensive Comparative Genomics and Phenotyping of Methylobacterium Species.</title>
        <authorList>
            <person name="Alessa O."/>
            <person name="Ogura Y."/>
            <person name="Fujitani Y."/>
            <person name="Takami H."/>
            <person name="Hayashi T."/>
            <person name="Sahin N."/>
            <person name="Tani A."/>
        </authorList>
    </citation>
    <scope>NUCLEOTIDE SEQUENCE</scope>
    <source>
        <strain evidence="5">KCTC 52305</strain>
    </source>
</reference>
<dbReference type="InterPro" id="IPR009057">
    <property type="entry name" value="Homeodomain-like_sf"/>
</dbReference>